<dbReference type="Proteomes" id="UP001469553">
    <property type="component" value="Unassembled WGS sequence"/>
</dbReference>
<keyword evidence="1" id="KW-0732">Signal</keyword>
<organism evidence="2 3">
    <name type="scientific">Ameca splendens</name>
    <dbReference type="NCBI Taxonomy" id="208324"/>
    <lineage>
        <taxon>Eukaryota</taxon>
        <taxon>Metazoa</taxon>
        <taxon>Chordata</taxon>
        <taxon>Craniata</taxon>
        <taxon>Vertebrata</taxon>
        <taxon>Euteleostomi</taxon>
        <taxon>Actinopterygii</taxon>
        <taxon>Neopterygii</taxon>
        <taxon>Teleostei</taxon>
        <taxon>Neoteleostei</taxon>
        <taxon>Acanthomorphata</taxon>
        <taxon>Ovalentaria</taxon>
        <taxon>Atherinomorphae</taxon>
        <taxon>Cyprinodontiformes</taxon>
        <taxon>Goodeidae</taxon>
        <taxon>Ameca</taxon>
    </lineage>
</organism>
<keyword evidence="3" id="KW-1185">Reference proteome</keyword>
<evidence type="ECO:0000256" key="1">
    <source>
        <dbReference type="SAM" id="SignalP"/>
    </source>
</evidence>
<protein>
    <recommendedName>
        <fullName evidence="4">Secreted protein</fullName>
    </recommendedName>
</protein>
<accession>A0ABV0YIF4</accession>
<sequence>MSLSILVGLCSLFPAGSSVTIPGSVFSTISCRVPSSVNVLIPRAPIVCQCISLILPCTAGHLDLCVGVIDQKVSLQADLFFRKMMQEVH</sequence>
<reference evidence="2 3" key="1">
    <citation type="submission" date="2021-06" db="EMBL/GenBank/DDBJ databases">
        <authorList>
            <person name="Palmer J.M."/>
        </authorList>
    </citation>
    <scope>NUCLEOTIDE SEQUENCE [LARGE SCALE GENOMIC DNA]</scope>
    <source>
        <strain evidence="2 3">AS_MEX2019</strain>
        <tissue evidence="2">Muscle</tissue>
    </source>
</reference>
<evidence type="ECO:0000313" key="3">
    <source>
        <dbReference type="Proteomes" id="UP001469553"/>
    </source>
</evidence>
<name>A0ABV0YIF4_9TELE</name>
<evidence type="ECO:0000313" key="2">
    <source>
        <dbReference type="EMBL" id="MEQ2293238.1"/>
    </source>
</evidence>
<proteinExistence type="predicted"/>
<feature type="signal peptide" evidence="1">
    <location>
        <begin position="1"/>
        <end position="18"/>
    </location>
</feature>
<feature type="chain" id="PRO_5046396034" description="Secreted protein" evidence="1">
    <location>
        <begin position="19"/>
        <end position="89"/>
    </location>
</feature>
<comment type="caution">
    <text evidence="2">The sequence shown here is derived from an EMBL/GenBank/DDBJ whole genome shotgun (WGS) entry which is preliminary data.</text>
</comment>
<dbReference type="EMBL" id="JAHRIP010032062">
    <property type="protein sequence ID" value="MEQ2293238.1"/>
    <property type="molecule type" value="Genomic_DNA"/>
</dbReference>
<gene>
    <name evidence="2" type="ORF">AMECASPLE_031231</name>
</gene>
<evidence type="ECO:0008006" key="4">
    <source>
        <dbReference type="Google" id="ProtNLM"/>
    </source>
</evidence>